<reference evidence="1 2" key="1">
    <citation type="journal article" date="2022" name="Int. J. Syst. Evol. Microbiol.">
        <title>Miniphocaeibacter halophilus sp. nov., an ammonium-tolerant acetate-producing bacterium isolated from a biogas system.</title>
        <authorList>
            <person name="Schnurer A."/>
            <person name="Singh A."/>
            <person name="Bi S."/>
            <person name="Qiao W."/>
            <person name="Westerholm M."/>
        </authorList>
    </citation>
    <scope>NUCLEOTIDE SEQUENCE [LARGE SCALE GENOMIC DNA]</scope>
    <source>
        <strain evidence="1 2">AMB_01</strain>
    </source>
</reference>
<proteinExistence type="predicted"/>
<dbReference type="EMBL" id="CP066744">
    <property type="protein sequence ID" value="QQK08752.1"/>
    <property type="molecule type" value="Genomic_DNA"/>
</dbReference>
<gene>
    <name evidence="1" type="primary">cas8a1</name>
    <name evidence="1" type="ORF">JFY71_04220</name>
</gene>
<accession>A0AC61MT24</accession>
<evidence type="ECO:0000313" key="2">
    <source>
        <dbReference type="Proteomes" id="UP000595814"/>
    </source>
</evidence>
<organism evidence="1 2">
    <name type="scientific">Miniphocaeibacter halophilus</name>
    <dbReference type="NCBI Taxonomy" id="2931922"/>
    <lineage>
        <taxon>Bacteria</taxon>
        <taxon>Bacillati</taxon>
        <taxon>Bacillota</taxon>
        <taxon>Tissierellia</taxon>
        <taxon>Tissierellales</taxon>
        <taxon>Peptoniphilaceae</taxon>
        <taxon>Miniphocaeibacter</taxon>
    </lineage>
</organism>
<protein>
    <submittedName>
        <fullName evidence="1">Type I-B CRISPR-associated protein Cas8b1/Cst1</fullName>
    </submittedName>
</protein>
<name>A0AC61MT24_9FIRM</name>
<dbReference type="Proteomes" id="UP000595814">
    <property type="component" value="Chromosome"/>
</dbReference>
<keyword evidence="2" id="KW-1185">Reference proteome</keyword>
<evidence type="ECO:0000313" key="1">
    <source>
        <dbReference type="EMBL" id="QQK08752.1"/>
    </source>
</evidence>
<sequence length="555" mass="64838">MTTIKLELGEWIYNAGIVGLCNILEHSHDEIIIENDYVEFDDSILENFENKYFKYLIDTYEPVLSYSKILNIEDFIIKHKNEDFENFSNENLEYLNKYIADVLKYYLKSNSYKAAYPLIDSNVDILALEKSISKVSKKKTENIEDIKENLVDVFNKIEEVLNFIKLEDSKKYLAGKNIVYNIIRNGWDGVSFLNRATKEKDFYIDYGNYFVEPVVDYLEADKSKYKYTCFTCNREMKNFNNDISFVNNLGFDVARKSAHVWNFDNDIAVCPVCKLVLSCIPAGFTYIFDKGIFINDNINIESLIRTNNKLMTMLDYEVDNKSYGTNKALVKALFNANVRAVRNELQDIQVIRLIDGDYKFNILTKSVLNIINDSKEDLEKIESTGYKEINSYFYIYNIVLDNILNNRNMYLLIEKLLHYKISKNSNLFYNTSHIIRVLKINNRYLREVEVLSKEQEGLIQEANKQGYFLRQAYKEKGSVDKLNGIAYRLLNALKISNISMFMDTILNSYLYTKKQVPKIIVESQKDIDIFKTMGYSFIAGLIEGVEYNTEGNYDK</sequence>